<feature type="domain" description="Glycosyltransferase subfamily 4-like N-terminal" evidence="2">
    <location>
        <begin position="15"/>
        <end position="173"/>
    </location>
</feature>
<dbReference type="EMBL" id="CP020918">
    <property type="protein sequence ID" value="AWG22206.1"/>
    <property type="molecule type" value="Genomic_DNA"/>
</dbReference>
<dbReference type="RefSeq" id="WP_108741135.1">
    <property type="nucleotide sequence ID" value="NZ_CP020918.1"/>
</dbReference>
<dbReference type="PANTHER" id="PTHR45947">
    <property type="entry name" value="SULFOQUINOVOSYL TRANSFERASE SQD2"/>
    <property type="match status" value="1"/>
</dbReference>
<keyword evidence="4" id="KW-1185">Reference proteome</keyword>
<dbReference type="SUPFAM" id="SSF53756">
    <property type="entry name" value="UDP-Glycosyltransferase/glycogen phosphorylase"/>
    <property type="match status" value="1"/>
</dbReference>
<reference evidence="3 4" key="1">
    <citation type="submission" date="2017-04" db="EMBL/GenBank/DDBJ databases">
        <title>Compelte genome sequence of WV33.</title>
        <authorList>
            <person name="Lee P.C."/>
        </authorList>
    </citation>
    <scope>NUCLEOTIDE SEQUENCE [LARGE SCALE GENOMIC DNA]</scope>
    <source>
        <strain evidence="3 4">WV33</strain>
    </source>
</reference>
<proteinExistence type="predicted"/>
<evidence type="ECO:0000313" key="3">
    <source>
        <dbReference type="EMBL" id="AWG22206.1"/>
    </source>
</evidence>
<sequence>MKVIHFIAGIDTTGGGTTEYMRLLSNALKAEIELVIATGVSPNPIKIDGIKVTFFKFGLKHLPFLRKQFTAFIQQEKPDLVHINGIWSPENAIFQAAAQKLGIKVILSPHGMLEPWIMNNNPWKKKLAMALYQRKAIQNADYLHATAAMEEKSIKYLGFSNTLFIIPNFVDTSEIKDVKVEYGSKKIIFMSRIHPKKGIELLLEAWKTVDTSEWSLEIAGNGDQSYIDDLKKSSNDLDNVYFVGPKYGEKKWDFIKSADVMVLPTHSENFGIVVAEALAAGVPVLTTKGTPWQDLESYNCGWWIDLNINNIKENLTLIFNIPVVTLQEMGKNGRELIDEKYSLQTVGANLLHKYECILK</sequence>
<dbReference type="InterPro" id="IPR001296">
    <property type="entry name" value="Glyco_trans_1"/>
</dbReference>
<evidence type="ECO:0000313" key="4">
    <source>
        <dbReference type="Proteomes" id="UP000244527"/>
    </source>
</evidence>
<dbReference type="PANTHER" id="PTHR45947:SF3">
    <property type="entry name" value="SULFOQUINOVOSYL TRANSFERASE SQD2"/>
    <property type="match status" value="1"/>
</dbReference>
<dbReference type="GO" id="GO:0016757">
    <property type="term" value="F:glycosyltransferase activity"/>
    <property type="evidence" value="ECO:0007669"/>
    <property type="project" value="InterPro"/>
</dbReference>
<dbReference type="Pfam" id="PF00534">
    <property type="entry name" value="Glycos_transf_1"/>
    <property type="match status" value="1"/>
</dbReference>
<dbReference type="KEGG" id="ffa:FFWV33_12115"/>
<evidence type="ECO:0000259" key="1">
    <source>
        <dbReference type="Pfam" id="PF00534"/>
    </source>
</evidence>
<evidence type="ECO:0000259" key="2">
    <source>
        <dbReference type="Pfam" id="PF13439"/>
    </source>
</evidence>
<evidence type="ECO:0008006" key="5">
    <source>
        <dbReference type="Google" id="ProtNLM"/>
    </source>
</evidence>
<organism evidence="3 4">
    <name type="scientific">Flavobacterium faecale</name>
    <dbReference type="NCBI Taxonomy" id="1355330"/>
    <lineage>
        <taxon>Bacteria</taxon>
        <taxon>Pseudomonadati</taxon>
        <taxon>Bacteroidota</taxon>
        <taxon>Flavobacteriia</taxon>
        <taxon>Flavobacteriales</taxon>
        <taxon>Flavobacteriaceae</taxon>
        <taxon>Flavobacterium</taxon>
    </lineage>
</organism>
<dbReference type="Proteomes" id="UP000244527">
    <property type="component" value="Chromosome"/>
</dbReference>
<dbReference type="InterPro" id="IPR050194">
    <property type="entry name" value="Glycosyltransferase_grp1"/>
</dbReference>
<gene>
    <name evidence="3" type="ORF">FFWV33_12115</name>
</gene>
<dbReference type="Gene3D" id="3.40.50.2000">
    <property type="entry name" value="Glycogen Phosphorylase B"/>
    <property type="match status" value="2"/>
</dbReference>
<dbReference type="InterPro" id="IPR028098">
    <property type="entry name" value="Glyco_trans_4-like_N"/>
</dbReference>
<dbReference type="AlphaFoldDB" id="A0A2S1LF86"/>
<name>A0A2S1LF86_9FLAO</name>
<protein>
    <recommendedName>
        <fullName evidence="5">Glycosyl transferase</fullName>
    </recommendedName>
</protein>
<accession>A0A2S1LF86</accession>
<feature type="domain" description="Glycosyl transferase family 1" evidence="1">
    <location>
        <begin position="180"/>
        <end position="335"/>
    </location>
</feature>
<dbReference type="Pfam" id="PF13439">
    <property type="entry name" value="Glyco_transf_4"/>
    <property type="match status" value="1"/>
</dbReference>
<dbReference type="OrthoDB" id="9790710at2"/>